<feature type="transmembrane region" description="Helical" evidence="8">
    <location>
        <begin position="373"/>
        <end position="394"/>
    </location>
</feature>
<dbReference type="PANTHER" id="PTHR30012">
    <property type="entry name" value="GENERAL SECRETION PATHWAY PROTEIN"/>
    <property type="match status" value="1"/>
</dbReference>
<evidence type="ECO:0000256" key="5">
    <source>
        <dbReference type="ARBA" id="ARBA00022692"/>
    </source>
</evidence>
<keyword evidence="6 8" id="KW-1133">Transmembrane helix</keyword>
<keyword evidence="11" id="KW-1185">Reference proteome</keyword>
<proteinExistence type="inferred from homology"/>
<keyword evidence="3" id="KW-1003">Cell membrane</keyword>
<evidence type="ECO:0000313" key="10">
    <source>
        <dbReference type="EMBL" id="NEZ46561.1"/>
    </source>
</evidence>
<dbReference type="GO" id="GO:0005886">
    <property type="term" value="C:plasma membrane"/>
    <property type="evidence" value="ECO:0007669"/>
    <property type="project" value="UniProtKB-SubCell"/>
</dbReference>
<protein>
    <submittedName>
        <fullName evidence="10">Type II secretion system F family protein</fullName>
    </submittedName>
</protein>
<dbReference type="Pfam" id="PF00482">
    <property type="entry name" value="T2SSF"/>
    <property type="match status" value="2"/>
</dbReference>
<evidence type="ECO:0000256" key="8">
    <source>
        <dbReference type="SAM" id="Phobius"/>
    </source>
</evidence>
<evidence type="ECO:0000256" key="4">
    <source>
        <dbReference type="ARBA" id="ARBA00022519"/>
    </source>
</evidence>
<comment type="caution">
    <text evidence="10">The sequence shown here is derived from an EMBL/GenBank/DDBJ whole genome shotgun (WGS) entry which is preliminary data.</text>
</comment>
<dbReference type="Gene3D" id="1.20.81.30">
    <property type="entry name" value="Type II secretion system (T2SS), domain F"/>
    <property type="match status" value="2"/>
</dbReference>
<dbReference type="FunFam" id="1.20.81.30:FF:000001">
    <property type="entry name" value="Type II secretion system protein F"/>
    <property type="match status" value="2"/>
</dbReference>
<dbReference type="PANTHER" id="PTHR30012:SF0">
    <property type="entry name" value="TYPE II SECRETION SYSTEM PROTEIN F-RELATED"/>
    <property type="match status" value="1"/>
</dbReference>
<feature type="transmembrane region" description="Helical" evidence="8">
    <location>
        <begin position="168"/>
        <end position="193"/>
    </location>
</feature>
<dbReference type="AlphaFoldDB" id="A0A6M0R8J1"/>
<evidence type="ECO:0000256" key="2">
    <source>
        <dbReference type="ARBA" id="ARBA00005745"/>
    </source>
</evidence>
<dbReference type="Proteomes" id="UP000473885">
    <property type="component" value="Unassembled WGS sequence"/>
</dbReference>
<evidence type="ECO:0000256" key="1">
    <source>
        <dbReference type="ARBA" id="ARBA00004429"/>
    </source>
</evidence>
<reference evidence="10 11" key="1">
    <citation type="submission" date="2019-04" db="EMBL/GenBank/DDBJ databases">
        <title>Genome sequencing of Clostridium botulinum Groups I-IV and Clostridium butyricum.</title>
        <authorList>
            <person name="Brunt J."/>
            <person name="Van Vliet A.H.M."/>
            <person name="Stringer S.C."/>
            <person name="Carter A.T."/>
            <person name="Peck M.W."/>
        </authorList>
    </citation>
    <scope>NUCLEOTIDE SEQUENCE [LARGE SCALE GENOMIC DNA]</scope>
    <source>
        <strain evidence="10 11">IFR 18/094</strain>
    </source>
</reference>
<comment type="subcellular location">
    <subcellularLocation>
        <location evidence="1">Cell inner membrane</location>
        <topology evidence="1">Multi-pass membrane protein</topology>
    </subcellularLocation>
</comment>
<dbReference type="EMBL" id="SXDP01000002">
    <property type="protein sequence ID" value="NEZ46561.1"/>
    <property type="molecule type" value="Genomic_DNA"/>
</dbReference>
<dbReference type="RefSeq" id="WP_050607784.1">
    <property type="nucleotide sequence ID" value="NZ_CABKUB010000006.1"/>
</dbReference>
<dbReference type="InterPro" id="IPR003004">
    <property type="entry name" value="GspF/PilC"/>
</dbReference>
<dbReference type="PRINTS" id="PR00812">
    <property type="entry name" value="BCTERIALGSPF"/>
</dbReference>
<evidence type="ECO:0000259" key="9">
    <source>
        <dbReference type="Pfam" id="PF00482"/>
    </source>
</evidence>
<sequence length="401" mass="45858">MANFKYKIMNKNGERLEGIYKAKDKDEVLSMIKSNNYYPLRVQPLSKEKNLKIKWMTKVKIKDIAIFCRQFYTMINAGSNITNSLNVLGEQLTNKRLKGSMFSIEENIRKGLNLSEAMRKEEEVFPDLLISMVQAGEVSGNLEVVMRRMAEHYEKENKINNKVKAAMVYPIMLAILSLGLITLILTFVMPIFIGMFDDNNVELPIATKIMMSISNILKTKWYIVLSIILLIVFLLKYYFKTKRGEIILNRIKLNFPILKKINEKIIVSRFTRTLSTVLASGITLVEGLEVVSKIIGNKIIENKIIQVKEEVVKGAGLAQPLYKTGYFPPMLSSMVKIGEESGSLDYILNKTADFYDDELEAYIQQFTSMLEPIMILIMGVIIGFMIIAIVLPVFDIYNHIQ</sequence>
<dbReference type="InterPro" id="IPR018076">
    <property type="entry name" value="T2SS_GspF_dom"/>
</dbReference>
<feature type="domain" description="Type II secretion system protein GspF" evidence="9">
    <location>
        <begin position="67"/>
        <end position="190"/>
    </location>
</feature>
<evidence type="ECO:0000313" key="11">
    <source>
        <dbReference type="Proteomes" id="UP000473885"/>
    </source>
</evidence>
<dbReference type="InterPro" id="IPR042094">
    <property type="entry name" value="T2SS_GspF_sf"/>
</dbReference>
<organism evidence="10 11">
    <name type="scientific">Clostridium niameyense</name>
    <dbReference type="NCBI Taxonomy" id="1622073"/>
    <lineage>
        <taxon>Bacteria</taxon>
        <taxon>Bacillati</taxon>
        <taxon>Bacillota</taxon>
        <taxon>Clostridia</taxon>
        <taxon>Eubacteriales</taxon>
        <taxon>Clostridiaceae</taxon>
        <taxon>Clostridium</taxon>
    </lineage>
</organism>
<accession>A0A6M0R8J1</accession>
<keyword evidence="7 8" id="KW-0472">Membrane</keyword>
<evidence type="ECO:0000256" key="3">
    <source>
        <dbReference type="ARBA" id="ARBA00022475"/>
    </source>
</evidence>
<name>A0A6M0R8J1_9CLOT</name>
<gene>
    <name evidence="10" type="ORF">FDF74_04940</name>
</gene>
<keyword evidence="5 8" id="KW-0812">Transmembrane</keyword>
<keyword evidence="4" id="KW-0997">Cell inner membrane</keyword>
<dbReference type="OrthoDB" id="9805682at2"/>
<comment type="similarity">
    <text evidence="2">Belongs to the GSP F family.</text>
</comment>
<evidence type="ECO:0000256" key="6">
    <source>
        <dbReference type="ARBA" id="ARBA00022989"/>
    </source>
</evidence>
<evidence type="ECO:0000256" key="7">
    <source>
        <dbReference type="ARBA" id="ARBA00023136"/>
    </source>
</evidence>
<feature type="transmembrane region" description="Helical" evidence="8">
    <location>
        <begin position="221"/>
        <end position="239"/>
    </location>
</feature>
<feature type="domain" description="Type II secretion system protein GspF" evidence="9">
    <location>
        <begin position="270"/>
        <end position="392"/>
    </location>
</feature>